<keyword evidence="4 8" id="KW-0503">Monooxygenase</keyword>
<evidence type="ECO:0000256" key="5">
    <source>
        <dbReference type="ARBA" id="ARBA00033748"/>
    </source>
</evidence>
<dbReference type="GO" id="GO:0004497">
    <property type="term" value="F:monooxygenase activity"/>
    <property type="evidence" value="ECO:0007669"/>
    <property type="project" value="UniProtKB-KW"/>
</dbReference>
<feature type="binding site" evidence="6">
    <location>
        <position position="152"/>
    </location>
    <ligand>
        <name>FMN</name>
        <dbReference type="ChEBI" id="CHEBI:58210"/>
    </ligand>
</feature>
<dbReference type="InterPro" id="IPR011251">
    <property type="entry name" value="Luciferase-like_dom"/>
</dbReference>
<evidence type="ECO:0000256" key="2">
    <source>
        <dbReference type="ARBA" id="ARBA00022643"/>
    </source>
</evidence>
<dbReference type="NCBIfam" id="TIGR03860">
    <property type="entry name" value="FMN_nitrolo"/>
    <property type="match status" value="1"/>
</dbReference>
<dbReference type="EMBL" id="QJPH01000238">
    <property type="protein sequence ID" value="PZN82044.1"/>
    <property type="molecule type" value="Genomic_DNA"/>
</dbReference>
<dbReference type="Proteomes" id="UP000249396">
    <property type="component" value="Unassembled WGS sequence"/>
</dbReference>
<accession>A0A2W4TBR1</accession>
<evidence type="ECO:0000256" key="1">
    <source>
        <dbReference type="ARBA" id="ARBA00022630"/>
    </source>
</evidence>
<dbReference type="SUPFAM" id="SSF51679">
    <property type="entry name" value="Bacterial luciferase-like"/>
    <property type="match status" value="1"/>
</dbReference>
<evidence type="ECO:0000256" key="4">
    <source>
        <dbReference type="ARBA" id="ARBA00023033"/>
    </source>
</evidence>
<feature type="domain" description="Luciferase-like" evidence="7">
    <location>
        <begin position="29"/>
        <end position="384"/>
    </location>
</feature>
<reference evidence="8 9" key="1">
    <citation type="journal article" date="2018" name="Aquat. Microb. Ecol.">
        <title>Gammaproteobacterial methanotrophs dominate.</title>
        <authorList>
            <person name="Rissanen A.J."/>
            <person name="Saarenheimo J."/>
            <person name="Tiirola M."/>
            <person name="Peura S."/>
            <person name="Aalto S.L."/>
            <person name="Karvinen A."/>
            <person name="Nykanen H."/>
        </authorList>
    </citation>
    <scope>NUCLEOTIDE SEQUENCE [LARGE SCALE GENOMIC DNA]</scope>
    <source>
        <strain evidence="8">AMbin10</strain>
    </source>
</reference>
<dbReference type="InterPro" id="IPR016215">
    <property type="entry name" value="NTA_MOA"/>
</dbReference>
<sequence length="449" mass="50306">MMSKKKRQLILSTFVQLYGTHANAWRRPETQAGGNPDFNQWADTVKLLERGKFDIAFFADFVGNGGDDIERIGRQPRGGGFEPLTLTAALAHVTRHIGLVATVNTNFNEPYNVARRFASLDHLTGGRIGWNIVSSLSEGAAKSFGVDNPLDHSGRYERAAEFIEVSKLLWDTWDDGAFDHPNKDTGQFLDSGSVHPIHHHGKHFSVDTLLDIARPIQGYPVFFQAGNSDTGREFAAQHAELIYAAAQTIEEAQAYYKDVKDRAAKYGRETDDVRVIPGLFYHIGSSRQEAEEKYQSYRESYDLSGRRNLFGIDLSEHPLDGPLPENLPEPSNGIGRWRQAVALARRENLSIRELILRFSIVQGHRIVVGTPVDIADQIEDWFVNGAADGFNLKPTFLPDSLEDFINLVVPELQKRGIFRTEYEGKTLRENLGLKRPANQHLQAKLAKAA</sequence>
<evidence type="ECO:0000256" key="6">
    <source>
        <dbReference type="PIRSR" id="PIRSR000337-1"/>
    </source>
</evidence>
<dbReference type="PANTHER" id="PTHR30011">
    <property type="entry name" value="ALKANESULFONATE MONOOXYGENASE-RELATED"/>
    <property type="match status" value="1"/>
</dbReference>
<proteinExistence type="inferred from homology"/>
<evidence type="ECO:0000313" key="8">
    <source>
        <dbReference type="EMBL" id="PZN82044.1"/>
    </source>
</evidence>
<dbReference type="InterPro" id="IPR051260">
    <property type="entry name" value="Diverse_substr_monoxygenases"/>
</dbReference>
<feature type="binding site" evidence="6">
    <location>
        <position position="102"/>
    </location>
    <ligand>
        <name>FMN</name>
        <dbReference type="ChEBI" id="CHEBI:58210"/>
    </ligand>
</feature>
<feature type="binding site" evidence="6">
    <location>
        <position position="228"/>
    </location>
    <ligand>
        <name>FMN</name>
        <dbReference type="ChEBI" id="CHEBI:58210"/>
    </ligand>
</feature>
<evidence type="ECO:0000256" key="3">
    <source>
        <dbReference type="ARBA" id="ARBA00023002"/>
    </source>
</evidence>
<keyword evidence="3" id="KW-0560">Oxidoreductase</keyword>
<comment type="similarity">
    <text evidence="5">Belongs to the NtaA/SnaA/DszA monooxygenase family.</text>
</comment>
<dbReference type="Gene3D" id="3.20.20.30">
    <property type="entry name" value="Luciferase-like domain"/>
    <property type="match status" value="1"/>
</dbReference>
<organism evidence="8 9">
    <name type="scientific">Candidatus Methylumidiphilus alinenensis</name>
    <dbReference type="NCBI Taxonomy" id="2202197"/>
    <lineage>
        <taxon>Bacteria</taxon>
        <taxon>Pseudomonadati</taxon>
        <taxon>Pseudomonadota</taxon>
        <taxon>Gammaproteobacteria</taxon>
        <taxon>Methylococcales</taxon>
        <taxon>Candidatus Methylumidiphilus</taxon>
    </lineage>
</organism>
<dbReference type="GO" id="GO:0016705">
    <property type="term" value="F:oxidoreductase activity, acting on paired donors, with incorporation or reduction of molecular oxygen"/>
    <property type="evidence" value="ECO:0007669"/>
    <property type="project" value="InterPro"/>
</dbReference>
<dbReference type="InterPro" id="IPR036661">
    <property type="entry name" value="Luciferase-like_sf"/>
</dbReference>
<keyword evidence="1 6" id="KW-0285">Flavoprotein</keyword>
<feature type="binding site" evidence="6">
    <location>
        <position position="60"/>
    </location>
    <ligand>
        <name>FMN</name>
        <dbReference type="ChEBI" id="CHEBI:58210"/>
    </ligand>
</feature>
<dbReference type="PIRSF" id="PIRSF000337">
    <property type="entry name" value="NTA_MOA"/>
    <property type="match status" value="1"/>
</dbReference>
<evidence type="ECO:0000259" key="7">
    <source>
        <dbReference type="Pfam" id="PF00296"/>
    </source>
</evidence>
<comment type="caution">
    <text evidence="8">The sequence shown here is derived from an EMBL/GenBank/DDBJ whole genome shotgun (WGS) entry which is preliminary data.</text>
</comment>
<dbReference type="CDD" id="cd01095">
    <property type="entry name" value="Nitrilotriacetate_monoxgenase"/>
    <property type="match status" value="1"/>
</dbReference>
<gene>
    <name evidence="8" type="ORF">DM484_07145</name>
</gene>
<name>A0A2W4TBR1_9GAMM</name>
<dbReference type="Pfam" id="PF00296">
    <property type="entry name" value="Bac_luciferase"/>
    <property type="match status" value="1"/>
</dbReference>
<protein>
    <submittedName>
        <fullName evidence="8">Nitrilotriacetate monooxygenase</fullName>
    </submittedName>
</protein>
<feature type="binding site" evidence="6">
    <location>
        <position position="156"/>
    </location>
    <ligand>
        <name>FMN</name>
        <dbReference type="ChEBI" id="CHEBI:58210"/>
    </ligand>
</feature>
<keyword evidence="2 6" id="KW-0288">FMN</keyword>
<dbReference type="PANTHER" id="PTHR30011:SF16">
    <property type="entry name" value="C2H2 FINGER DOMAIN TRANSCRIPTION FACTOR (EUROFUNG)-RELATED"/>
    <property type="match status" value="1"/>
</dbReference>
<dbReference type="AlphaFoldDB" id="A0A2W4TBR1"/>
<evidence type="ECO:0000313" key="9">
    <source>
        <dbReference type="Proteomes" id="UP000249396"/>
    </source>
</evidence>